<proteinExistence type="predicted"/>
<reference evidence="1 2" key="1">
    <citation type="journal article" date="2018" name="Nat. Ecol. Evol.">
        <title>Pezizomycetes genomes reveal the molecular basis of ectomycorrhizal truffle lifestyle.</title>
        <authorList>
            <person name="Murat C."/>
            <person name="Payen T."/>
            <person name="Noel B."/>
            <person name="Kuo A."/>
            <person name="Morin E."/>
            <person name="Chen J."/>
            <person name="Kohler A."/>
            <person name="Krizsan K."/>
            <person name="Balestrini R."/>
            <person name="Da Silva C."/>
            <person name="Montanini B."/>
            <person name="Hainaut M."/>
            <person name="Levati E."/>
            <person name="Barry K.W."/>
            <person name="Belfiori B."/>
            <person name="Cichocki N."/>
            <person name="Clum A."/>
            <person name="Dockter R.B."/>
            <person name="Fauchery L."/>
            <person name="Guy J."/>
            <person name="Iotti M."/>
            <person name="Le Tacon F."/>
            <person name="Lindquist E.A."/>
            <person name="Lipzen A."/>
            <person name="Malagnac F."/>
            <person name="Mello A."/>
            <person name="Molinier V."/>
            <person name="Miyauchi S."/>
            <person name="Poulain J."/>
            <person name="Riccioni C."/>
            <person name="Rubini A."/>
            <person name="Sitrit Y."/>
            <person name="Splivallo R."/>
            <person name="Traeger S."/>
            <person name="Wang M."/>
            <person name="Zifcakova L."/>
            <person name="Wipf D."/>
            <person name="Zambonelli A."/>
            <person name="Paolocci F."/>
            <person name="Nowrousian M."/>
            <person name="Ottonello S."/>
            <person name="Baldrian P."/>
            <person name="Spatafora J.W."/>
            <person name="Henrissat B."/>
            <person name="Nagy L.G."/>
            <person name="Aury J.M."/>
            <person name="Wincker P."/>
            <person name="Grigoriev I.V."/>
            <person name="Bonfante P."/>
            <person name="Martin F.M."/>
        </authorList>
    </citation>
    <scope>NUCLEOTIDE SEQUENCE [LARGE SCALE GENOMIC DNA]</scope>
    <source>
        <strain evidence="1 2">120613-1</strain>
    </source>
</reference>
<keyword evidence="2" id="KW-1185">Reference proteome</keyword>
<dbReference type="Proteomes" id="UP000276215">
    <property type="component" value="Unassembled WGS sequence"/>
</dbReference>
<protein>
    <submittedName>
        <fullName evidence="1">Uncharacterized protein</fullName>
    </submittedName>
</protein>
<sequence length="95" mass="10712">MSITLITGYKRSIDFCDFPGVWGRVLTYYQHHVSLPFSSSTRTIPGLSPSLPSFRNHISPFLTHIRTTYLFARFQALELAVLPTCMAQSMSGKTI</sequence>
<dbReference type="AlphaFoldDB" id="A0A3N4J7R3"/>
<organism evidence="1 2">
    <name type="scientific">Choiromyces venosus 120613-1</name>
    <dbReference type="NCBI Taxonomy" id="1336337"/>
    <lineage>
        <taxon>Eukaryota</taxon>
        <taxon>Fungi</taxon>
        <taxon>Dikarya</taxon>
        <taxon>Ascomycota</taxon>
        <taxon>Pezizomycotina</taxon>
        <taxon>Pezizomycetes</taxon>
        <taxon>Pezizales</taxon>
        <taxon>Tuberaceae</taxon>
        <taxon>Choiromyces</taxon>
    </lineage>
</organism>
<evidence type="ECO:0000313" key="2">
    <source>
        <dbReference type="Proteomes" id="UP000276215"/>
    </source>
</evidence>
<name>A0A3N4J7R3_9PEZI</name>
<dbReference type="EMBL" id="ML120440">
    <property type="protein sequence ID" value="RPA94225.1"/>
    <property type="molecule type" value="Genomic_DNA"/>
</dbReference>
<gene>
    <name evidence="1" type="ORF">L873DRAFT_1814697</name>
</gene>
<accession>A0A3N4J7R3</accession>
<evidence type="ECO:0000313" key="1">
    <source>
        <dbReference type="EMBL" id="RPA94225.1"/>
    </source>
</evidence>